<dbReference type="InterPro" id="IPR036259">
    <property type="entry name" value="MFS_trans_sf"/>
</dbReference>
<evidence type="ECO:0000256" key="7">
    <source>
        <dbReference type="SAM" id="Phobius"/>
    </source>
</evidence>
<dbReference type="InterPro" id="IPR011701">
    <property type="entry name" value="MFS"/>
</dbReference>
<feature type="transmembrane region" description="Helical" evidence="7">
    <location>
        <begin position="147"/>
        <end position="166"/>
    </location>
</feature>
<keyword evidence="5 7" id="KW-1133">Transmembrane helix</keyword>
<evidence type="ECO:0000313" key="9">
    <source>
        <dbReference type="Proteomes" id="UP000308539"/>
    </source>
</evidence>
<gene>
    <name evidence="8" type="ORF">FC752_22510</name>
</gene>
<keyword evidence="6 7" id="KW-0472">Membrane</keyword>
<proteinExistence type="predicted"/>
<evidence type="ECO:0000256" key="4">
    <source>
        <dbReference type="ARBA" id="ARBA00022692"/>
    </source>
</evidence>
<feature type="transmembrane region" description="Helical" evidence="7">
    <location>
        <begin position="257"/>
        <end position="278"/>
    </location>
</feature>
<comment type="caution">
    <text evidence="8">The sequence shown here is derived from an EMBL/GenBank/DDBJ whole genome shotgun (WGS) entry which is preliminary data.</text>
</comment>
<name>A0ABY2T423_9BACI</name>
<organism evidence="8 9">
    <name type="scientific">Lysinibacillus varians</name>
    <dbReference type="NCBI Taxonomy" id="1145276"/>
    <lineage>
        <taxon>Bacteria</taxon>
        <taxon>Bacillati</taxon>
        <taxon>Bacillota</taxon>
        <taxon>Bacilli</taxon>
        <taxon>Bacillales</taxon>
        <taxon>Bacillaceae</taxon>
        <taxon>Lysinibacillus</taxon>
    </lineage>
</organism>
<evidence type="ECO:0000256" key="5">
    <source>
        <dbReference type="ARBA" id="ARBA00022989"/>
    </source>
</evidence>
<feature type="transmembrane region" description="Helical" evidence="7">
    <location>
        <begin position="20"/>
        <end position="45"/>
    </location>
</feature>
<feature type="transmembrane region" description="Helical" evidence="7">
    <location>
        <begin position="83"/>
        <end position="100"/>
    </location>
</feature>
<evidence type="ECO:0000256" key="2">
    <source>
        <dbReference type="ARBA" id="ARBA00022448"/>
    </source>
</evidence>
<keyword evidence="9" id="KW-1185">Reference proteome</keyword>
<dbReference type="InterPro" id="IPR050171">
    <property type="entry name" value="MFS_Transporters"/>
</dbReference>
<feature type="transmembrane region" description="Helical" evidence="7">
    <location>
        <begin position="299"/>
        <end position="328"/>
    </location>
</feature>
<evidence type="ECO:0000256" key="6">
    <source>
        <dbReference type="ARBA" id="ARBA00023136"/>
    </source>
</evidence>
<dbReference type="Pfam" id="PF07690">
    <property type="entry name" value="MFS_1"/>
    <property type="match status" value="1"/>
</dbReference>
<keyword evidence="4 7" id="KW-0812">Transmembrane</keyword>
<evidence type="ECO:0000256" key="1">
    <source>
        <dbReference type="ARBA" id="ARBA00004651"/>
    </source>
</evidence>
<dbReference type="EMBL" id="SZPV01000075">
    <property type="protein sequence ID" value="TKI51051.1"/>
    <property type="molecule type" value="Genomic_DNA"/>
</dbReference>
<comment type="subcellular location">
    <subcellularLocation>
        <location evidence="1">Cell membrane</location>
        <topology evidence="1">Multi-pass membrane protein</topology>
    </subcellularLocation>
</comment>
<dbReference type="Proteomes" id="UP000308539">
    <property type="component" value="Unassembled WGS sequence"/>
</dbReference>
<keyword evidence="3" id="KW-1003">Cell membrane</keyword>
<evidence type="ECO:0000313" key="8">
    <source>
        <dbReference type="EMBL" id="TKI51051.1"/>
    </source>
</evidence>
<feature type="transmembrane region" description="Helical" evidence="7">
    <location>
        <begin position="172"/>
        <end position="190"/>
    </location>
</feature>
<reference evidence="8 9" key="1">
    <citation type="submission" date="2019-04" db="EMBL/GenBank/DDBJ databases">
        <title>Lysinibacillus genome sequencing.</title>
        <authorList>
            <person name="Dunlap C."/>
        </authorList>
    </citation>
    <scope>NUCLEOTIDE SEQUENCE [LARGE SCALE GENOMIC DNA]</scope>
    <source>
        <strain evidence="8 9">NBRC 109424</strain>
    </source>
</reference>
<dbReference type="PRINTS" id="PR01035">
    <property type="entry name" value="TCRTETA"/>
</dbReference>
<dbReference type="Gene3D" id="1.20.1250.20">
    <property type="entry name" value="MFS general substrate transporter like domains"/>
    <property type="match status" value="1"/>
</dbReference>
<dbReference type="PANTHER" id="PTHR23517:SF2">
    <property type="entry name" value="MULTIDRUG RESISTANCE PROTEIN MDTH"/>
    <property type="match status" value="1"/>
</dbReference>
<protein>
    <submittedName>
        <fullName evidence="8">MFS transporter</fullName>
    </submittedName>
</protein>
<feature type="transmembrane region" description="Helical" evidence="7">
    <location>
        <begin position="374"/>
        <end position="400"/>
    </location>
</feature>
<feature type="transmembrane region" description="Helical" evidence="7">
    <location>
        <begin position="226"/>
        <end position="251"/>
    </location>
</feature>
<evidence type="ECO:0000256" key="3">
    <source>
        <dbReference type="ARBA" id="ARBA00022475"/>
    </source>
</evidence>
<dbReference type="InterPro" id="IPR001958">
    <property type="entry name" value="Tet-R_TetA/multi-R_MdtG-like"/>
</dbReference>
<feature type="transmembrane region" description="Helical" evidence="7">
    <location>
        <begin position="51"/>
        <end position="71"/>
    </location>
</feature>
<dbReference type="PANTHER" id="PTHR23517">
    <property type="entry name" value="RESISTANCE PROTEIN MDTM, PUTATIVE-RELATED-RELATED"/>
    <property type="match status" value="1"/>
</dbReference>
<accession>A0ABY2T423</accession>
<dbReference type="SUPFAM" id="SSF103473">
    <property type="entry name" value="MFS general substrate transporter"/>
    <property type="match status" value="1"/>
</dbReference>
<keyword evidence="2" id="KW-0813">Transport</keyword>
<sequence length="414" mass="44558">MGGITIINIQLINSKNKKLFISGMLCNSLGNGIFLTISTIYFINILNISTWIYSFILLLGGLLGLFSGTFFGHLADKVGSKPIYCLSLLIQGICCIGYLFGGNIGIFIACLIGSIIFEKGASAARGAMMVEIVSREERVKFRALTRVIVNGAACIGAALGSIVLILNAESVFLIAILFNGLTFVATSFIFKCMSIKGKKPVEQIILTNDSISQNTSVLTALSDKRFLIITLLNSVLALHSSIINIAIPIWISQYSQLPIWLVSAVILINTIGVILFQVKVGENVKSIRDATKVAQKAGFLLAITCIFIGMSNTVPIWAGIIMILLAGISQLFGELYQAVSGWTFSFELAPEDAYGKYQGIFNAGKDASLLVSPLIFTSLVLPAGLLGWGALTILFILTALCTDRLVYSNKLLKG</sequence>